<organism evidence="13 14">
    <name type="scientific">Paramaledivibacter caminithermalis (strain DSM 15212 / CIP 107654 / DViRD3)</name>
    <name type="common">Clostridium caminithermale</name>
    <dbReference type="NCBI Taxonomy" id="1121301"/>
    <lineage>
        <taxon>Bacteria</taxon>
        <taxon>Bacillati</taxon>
        <taxon>Bacillota</taxon>
        <taxon>Clostridia</taxon>
        <taxon>Peptostreptococcales</taxon>
        <taxon>Caminicellaceae</taxon>
        <taxon>Paramaledivibacter</taxon>
    </lineage>
</organism>
<dbReference type="FunFam" id="3.60.20.10:FF:000006">
    <property type="entry name" value="Glutamine--fructose-6-phosphate aminotransferase [isomerizing]"/>
    <property type="match status" value="1"/>
</dbReference>
<dbReference type="PANTHER" id="PTHR10937:SF0">
    <property type="entry name" value="GLUTAMINE--FRUCTOSE-6-PHOSPHATE TRANSAMINASE (ISOMERIZING)"/>
    <property type="match status" value="1"/>
</dbReference>
<dbReference type="GO" id="GO:0005829">
    <property type="term" value="C:cytosol"/>
    <property type="evidence" value="ECO:0007669"/>
    <property type="project" value="TreeGrafter"/>
</dbReference>
<dbReference type="RefSeq" id="WP_073152909.1">
    <property type="nucleotide sequence ID" value="NZ_FRAG01000071.1"/>
</dbReference>
<evidence type="ECO:0000256" key="9">
    <source>
        <dbReference type="ARBA" id="ARBA00022962"/>
    </source>
</evidence>
<evidence type="ECO:0000256" key="2">
    <source>
        <dbReference type="ARBA" id="ARBA00004496"/>
    </source>
</evidence>
<evidence type="ECO:0000256" key="7">
    <source>
        <dbReference type="ARBA" id="ARBA00022679"/>
    </source>
</evidence>
<dbReference type="SUPFAM" id="SSF53697">
    <property type="entry name" value="SIS domain"/>
    <property type="match status" value="1"/>
</dbReference>
<dbReference type="CDD" id="cd00714">
    <property type="entry name" value="GFAT"/>
    <property type="match status" value="1"/>
</dbReference>
<dbReference type="InterPro" id="IPR001347">
    <property type="entry name" value="SIS_dom"/>
</dbReference>
<name>A0A1M6SUW6_PARC5</name>
<keyword evidence="14" id="KW-1185">Reference proteome</keyword>
<evidence type="ECO:0000256" key="8">
    <source>
        <dbReference type="ARBA" id="ARBA00022737"/>
    </source>
</evidence>
<dbReference type="InterPro" id="IPR017932">
    <property type="entry name" value="GATase_2_dom"/>
</dbReference>
<evidence type="ECO:0000256" key="5">
    <source>
        <dbReference type="ARBA" id="ARBA00022490"/>
    </source>
</evidence>
<dbReference type="NCBIfam" id="TIGR01135">
    <property type="entry name" value="glmS"/>
    <property type="match status" value="1"/>
</dbReference>
<evidence type="ECO:0000259" key="12">
    <source>
        <dbReference type="PROSITE" id="PS51464"/>
    </source>
</evidence>
<dbReference type="GO" id="GO:0006487">
    <property type="term" value="P:protein N-linked glycosylation"/>
    <property type="evidence" value="ECO:0007669"/>
    <property type="project" value="TreeGrafter"/>
</dbReference>
<evidence type="ECO:0000256" key="4">
    <source>
        <dbReference type="ARBA" id="ARBA00016090"/>
    </source>
</evidence>
<dbReference type="EC" id="2.6.1.16" evidence="3 10"/>
<comment type="catalytic activity">
    <reaction evidence="1 10">
        <text>D-fructose 6-phosphate + L-glutamine = D-glucosamine 6-phosphate + L-glutamate</text>
        <dbReference type="Rhea" id="RHEA:13237"/>
        <dbReference type="ChEBI" id="CHEBI:29985"/>
        <dbReference type="ChEBI" id="CHEBI:58359"/>
        <dbReference type="ChEBI" id="CHEBI:58725"/>
        <dbReference type="ChEBI" id="CHEBI:61527"/>
        <dbReference type="EC" id="2.6.1.16"/>
    </reaction>
</comment>
<gene>
    <name evidence="10" type="primary">glmS</name>
    <name evidence="13" type="ORF">SAMN02745912_03444</name>
</gene>
<dbReference type="Proteomes" id="UP000184465">
    <property type="component" value="Unassembled WGS sequence"/>
</dbReference>
<dbReference type="GO" id="GO:0006047">
    <property type="term" value="P:UDP-N-acetylglucosamine metabolic process"/>
    <property type="evidence" value="ECO:0007669"/>
    <property type="project" value="TreeGrafter"/>
</dbReference>
<evidence type="ECO:0000259" key="11">
    <source>
        <dbReference type="PROSITE" id="PS51278"/>
    </source>
</evidence>
<dbReference type="PROSITE" id="PS51464">
    <property type="entry name" value="SIS"/>
    <property type="match status" value="2"/>
</dbReference>
<dbReference type="CDD" id="cd05009">
    <property type="entry name" value="SIS_GlmS_GlmD_2"/>
    <property type="match status" value="1"/>
</dbReference>
<dbReference type="OrthoDB" id="106547at2"/>
<feature type="active site" description="For Fru-6P isomerization activity" evidence="10">
    <location>
        <position position="604"/>
    </location>
</feature>
<dbReference type="GO" id="GO:0005975">
    <property type="term" value="P:carbohydrate metabolic process"/>
    <property type="evidence" value="ECO:0007669"/>
    <property type="project" value="UniProtKB-UniRule"/>
</dbReference>
<dbReference type="InterPro" id="IPR046348">
    <property type="entry name" value="SIS_dom_sf"/>
</dbReference>
<dbReference type="FunFam" id="3.40.50.10490:FF:000022">
    <property type="entry name" value="Glutamine--fructose-6-phosphate aminotransferase [isomerizing]"/>
    <property type="match status" value="1"/>
</dbReference>
<keyword evidence="8" id="KW-0677">Repeat</keyword>
<comment type="function">
    <text evidence="10">Catalyzes the first step in hexosamine metabolism, converting fructose-6P into glucosamine-6P using glutamine as a nitrogen source.</text>
</comment>
<keyword evidence="5 10" id="KW-0963">Cytoplasm</keyword>
<dbReference type="Pfam" id="PF13522">
    <property type="entry name" value="GATase_6"/>
    <property type="match status" value="1"/>
</dbReference>
<keyword evidence="7 10" id="KW-0808">Transferase</keyword>
<keyword evidence="6 10" id="KW-0032">Aminotransferase</keyword>
<feature type="active site" description="Nucleophile; for GATase activity" evidence="10">
    <location>
        <position position="2"/>
    </location>
</feature>
<protein>
    <recommendedName>
        <fullName evidence="4 10">Glutamine--fructose-6-phosphate aminotransferase [isomerizing]</fullName>
        <ecNumber evidence="3 10">2.6.1.16</ecNumber>
    </recommendedName>
    <alternativeName>
        <fullName evidence="10">D-fructose-6-phosphate amidotransferase</fullName>
    </alternativeName>
    <alternativeName>
        <fullName evidence="10">GFAT</fullName>
    </alternativeName>
    <alternativeName>
        <fullName evidence="10">Glucosamine-6-phosphate synthase</fullName>
    </alternativeName>
    <alternativeName>
        <fullName evidence="10">Hexosephosphate aminotransferase</fullName>
    </alternativeName>
    <alternativeName>
        <fullName evidence="10">L-glutamine--D-fructose-6-phosphate amidotransferase</fullName>
    </alternativeName>
</protein>
<evidence type="ECO:0000256" key="6">
    <source>
        <dbReference type="ARBA" id="ARBA00022576"/>
    </source>
</evidence>
<feature type="domain" description="SIS" evidence="12">
    <location>
        <begin position="286"/>
        <end position="425"/>
    </location>
</feature>
<keyword evidence="9" id="KW-0315">Glutamine amidotransferase</keyword>
<dbReference type="SUPFAM" id="SSF56235">
    <property type="entry name" value="N-terminal nucleophile aminohydrolases (Ntn hydrolases)"/>
    <property type="match status" value="1"/>
</dbReference>
<feature type="domain" description="SIS" evidence="12">
    <location>
        <begin position="454"/>
        <end position="599"/>
    </location>
</feature>
<dbReference type="InterPro" id="IPR035490">
    <property type="entry name" value="GlmS/FrlB_SIS"/>
</dbReference>
<dbReference type="PROSITE" id="PS51278">
    <property type="entry name" value="GATASE_TYPE_2"/>
    <property type="match status" value="1"/>
</dbReference>
<evidence type="ECO:0000313" key="14">
    <source>
        <dbReference type="Proteomes" id="UP000184465"/>
    </source>
</evidence>
<dbReference type="InterPro" id="IPR035466">
    <property type="entry name" value="GlmS/AgaS_SIS"/>
</dbReference>
<dbReference type="GO" id="GO:0004360">
    <property type="term" value="F:glutamine-fructose-6-phosphate transaminase (isomerizing) activity"/>
    <property type="evidence" value="ECO:0007669"/>
    <property type="project" value="UniProtKB-UniRule"/>
</dbReference>
<feature type="initiator methionine" description="Removed" evidence="10">
    <location>
        <position position="1"/>
    </location>
</feature>
<dbReference type="InterPro" id="IPR005855">
    <property type="entry name" value="GFAT"/>
</dbReference>
<dbReference type="EMBL" id="FRAG01000071">
    <property type="protein sequence ID" value="SHK48493.1"/>
    <property type="molecule type" value="Genomic_DNA"/>
</dbReference>
<sequence length="609" mass="68186">MCGIVGYIGDKKATPILIDGLSKLEYRGYDSAGIAVFKDHEIHVEKYKGRLNVLADNVKEKDYNGTIGIGHTRWATHGAPSDRNSHPHTNQSGNIAVIHNGIIENYIKIKEWLIDEKNVCFKSETDTEVIAHLIDYYYEGDLLDAVYKAIEKMEGAYAIAVICKSEPDKIVAVRKDSPLIVGIGRGENFLASDIPAILKHTRDVFLIENDEVVLLTKERVTIFNELRQVQAREVFHVTWDVEAAEKEGYEHFMIKEINEQPKGVHETLHRRLNKEGNIELDGIQITKEDLEKIDKVYIVACGTAYHAGLVGKYAIEKFAKIPVICDIASEFRYRDPFIDKNTLFIAISQSGETLDTLAALREAKRKGARILSIVNVVGSSVARESHDVFYTWAGPEIAVASTKAYTTQLIAMYMIALHMGITKGLLSKERYDEIIEELKAMPEKMQRILDNCTIIQQLADSQFNNESVFFMGRGLDIDVAYEGSLKLKEISYINSFAIAAGELKHGTIALIEEGTLVITLATQDRLYEKMLSNIKEVKARGAYVVAIAKEGNKEVEKSADTVIYIPDTMDELTPILSVIPQQLFSYYVAVARGCDVDKPRNLAKSVTVE</sequence>
<evidence type="ECO:0000313" key="13">
    <source>
        <dbReference type="EMBL" id="SHK48493.1"/>
    </source>
</evidence>
<dbReference type="InterPro" id="IPR047084">
    <property type="entry name" value="GFAT_N"/>
</dbReference>
<dbReference type="GO" id="GO:0097367">
    <property type="term" value="F:carbohydrate derivative binding"/>
    <property type="evidence" value="ECO:0007669"/>
    <property type="project" value="InterPro"/>
</dbReference>
<dbReference type="STRING" id="1121301.SAMN02745912_03444"/>
<dbReference type="Pfam" id="PF01380">
    <property type="entry name" value="SIS"/>
    <property type="match status" value="2"/>
</dbReference>
<comment type="subunit">
    <text evidence="10">Homodimer.</text>
</comment>
<dbReference type="NCBIfam" id="NF001484">
    <property type="entry name" value="PRK00331.1"/>
    <property type="match status" value="1"/>
</dbReference>
<dbReference type="Gene3D" id="3.40.50.10490">
    <property type="entry name" value="Glucose-6-phosphate isomerase like protein, domain 1"/>
    <property type="match status" value="2"/>
</dbReference>
<feature type="domain" description="Glutamine amidotransferase type-2" evidence="11">
    <location>
        <begin position="2"/>
        <end position="218"/>
    </location>
</feature>
<dbReference type="AlphaFoldDB" id="A0A1M6SUW6"/>
<reference evidence="13 14" key="1">
    <citation type="submission" date="2016-11" db="EMBL/GenBank/DDBJ databases">
        <authorList>
            <person name="Jaros S."/>
            <person name="Januszkiewicz K."/>
            <person name="Wedrychowicz H."/>
        </authorList>
    </citation>
    <scope>NUCLEOTIDE SEQUENCE [LARGE SCALE GENOMIC DNA]</scope>
    <source>
        <strain evidence="13 14">DSM 15212</strain>
    </source>
</reference>
<dbReference type="CDD" id="cd05008">
    <property type="entry name" value="SIS_GlmS_GlmD_1"/>
    <property type="match status" value="1"/>
</dbReference>
<comment type="subcellular location">
    <subcellularLocation>
        <location evidence="2 10">Cytoplasm</location>
    </subcellularLocation>
</comment>
<dbReference type="Gene3D" id="3.60.20.10">
    <property type="entry name" value="Glutamine Phosphoribosylpyrophosphate, subunit 1, domain 1"/>
    <property type="match status" value="1"/>
</dbReference>
<evidence type="ECO:0000256" key="1">
    <source>
        <dbReference type="ARBA" id="ARBA00001031"/>
    </source>
</evidence>
<dbReference type="PANTHER" id="PTHR10937">
    <property type="entry name" value="GLUCOSAMINE--FRUCTOSE-6-PHOSPHATE AMINOTRANSFERASE, ISOMERIZING"/>
    <property type="match status" value="1"/>
</dbReference>
<proteinExistence type="inferred from homology"/>
<dbReference type="FunFam" id="3.40.50.10490:FF:000001">
    <property type="entry name" value="Glutamine--fructose-6-phosphate aminotransferase [isomerizing]"/>
    <property type="match status" value="1"/>
</dbReference>
<dbReference type="InterPro" id="IPR029055">
    <property type="entry name" value="Ntn_hydrolases_N"/>
</dbReference>
<dbReference type="HAMAP" id="MF_00164">
    <property type="entry name" value="GlmS"/>
    <property type="match status" value="1"/>
</dbReference>
<evidence type="ECO:0000256" key="3">
    <source>
        <dbReference type="ARBA" id="ARBA00012916"/>
    </source>
</evidence>
<accession>A0A1M6SUW6</accession>
<dbReference type="GO" id="GO:0006002">
    <property type="term" value="P:fructose 6-phosphate metabolic process"/>
    <property type="evidence" value="ECO:0007669"/>
    <property type="project" value="TreeGrafter"/>
</dbReference>
<evidence type="ECO:0000256" key="10">
    <source>
        <dbReference type="HAMAP-Rule" id="MF_00164"/>
    </source>
</evidence>